<reference evidence="2" key="2">
    <citation type="submission" date="2023-05" db="EMBL/GenBank/DDBJ databases">
        <authorList>
            <consortium name="Lawrence Berkeley National Laboratory"/>
            <person name="Steindorff A."/>
            <person name="Hensen N."/>
            <person name="Bonometti L."/>
            <person name="Westerberg I."/>
            <person name="Brannstrom I.O."/>
            <person name="Guillou S."/>
            <person name="Cros-Aarteil S."/>
            <person name="Calhoun S."/>
            <person name="Haridas S."/>
            <person name="Kuo A."/>
            <person name="Mondo S."/>
            <person name="Pangilinan J."/>
            <person name="Riley R."/>
            <person name="Labutti K."/>
            <person name="Andreopoulos B."/>
            <person name="Lipzen A."/>
            <person name="Chen C."/>
            <person name="Yanf M."/>
            <person name="Daum C."/>
            <person name="Ng V."/>
            <person name="Clum A."/>
            <person name="Ohm R."/>
            <person name="Martin F."/>
            <person name="Silar P."/>
            <person name="Natvig D."/>
            <person name="Lalanne C."/>
            <person name="Gautier V."/>
            <person name="Ament-Velasquez S.L."/>
            <person name="Kruys A."/>
            <person name="Hutchinson M.I."/>
            <person name="Powell A.J."/>
            <person name="Barry K."/>
            <person name="Miller A.N."/>
            <person name="Grigoriev I.V."/>
            <person name="Debuchy R."/>
            <person name="Gladieux P."/>
            <person name="Thoren M.H."/>
            <person name="Johannesson H."/>
        </authorList>
    </citation>
    <scope>NUCLEOTIDE SEQUENCE</scope>
    <source>
        <strain evidence="2">CBS 359.72</strain>
    </source>
</reference>
<feature type="region of interest" description="Disordered" evidence="1">
    <location>
        <begin position="1"/>
        <end position="25"/>
    </location>
</feature>
<gene>
    <name evidence="2" type="ORF">C7999DRAFT_30371</name>
</gene>
<protein>
    <submittedName>
        <fullName evidence="2">Uncharacterized protein</fullName>
    </submittedName>
</protein>
<evidence type="ECO:0000256" key="1">
    <source>
        <dbReference type="SAM" id="MobiDB-lite"/>
    </source>
</evidence>
<dbReference type="Proteomes" id="UP001303647">
    <property type="component" value="Unassembled WGS sequence"/>
</dbReference>
<dbReference type="AlphaFoldDB" id="A0AAN7CYB5"/>
<evidence type="ECO:0000313" key="3">
    <source>
        <dbReference type="Proteomes" id="UP001303647"/>
    </source>
</evidence>
<proteinExistence type="predicted"/>
<accession>A0AAN7CYB5</accession>
<sequence>MAQDNQLWEPIDPTSASRGDFMERPVEPRFADYPKRLHTPASSIRASSTTRASTPELVDIEGTPRNLSDMTTAGKEQYHRDVANFHINWRRYETQGQRISNIRNWIQKSVDTHIYNISCKYGKKLHEWYAALKGRTGTDDIEDRRRALERYNSAIEILNRRQKTRSAGSRLGNSY</sequence>
<evidence type="ECO:0000313" key="2">
    <source>
        <dbReference type="EMBL" id="KAK4249158.1"/>
    </source>
</evidence>
<comment type="caution">
    <text evidence="2">The sequence shown here is derived from an EMBL/GenBank/DDBJ whole genome shotgun (WGS) entry which is preliminary data.</text>
</comment>
<organism evidence="2 3">
    <name type="scientific">Corynascus novoguineensis</name>
    <dbReference type="NCBI Taxonomy" id="1126955"/>
    <lineage>
        <taxon>Eukaryota</taxon>
        <taxon>Fungi</taxon>
        <taxon>Dikarya</taxon>
        <taxon>Ascomycota</taxon>
        <taxon>Pezizomycotina</taxon>
        <taxon>Sordariomycetes</taxon>
        <taxon>Sordariomycetidae</taxon>
        <taxon>Sordariales</taxon>
        <taxon>Chaetomiaceae</taxon>
        <taxon>Corynascus</taxon>
    </lineage>
</organism>
<keyword evidence="3" id="KW-1185">Reference proteome</keyword>
<reference evidence="2" key="1">
    <citation type="journal article" date="2023" name="Mol. Phylogenet. Evol.">
        <title>Genome-scale phylogeny and comparative genomics of the fungal order Sordariales.</title>
        <authorList>
            <person name="Hensen N."/>
            <person name="Bonometti L."/>
            <person name="Westerberg I."/>
            <person name="Brannstrom I.O."/>
            <person name="Guillou S."/>
            <person name="Cros-Aarteil S."/>
            <person name="Calhoun S."/>
            <person name="Haridas S."/>
            <person name="Kuo A."/>
            <person name="Mondo S."/>
            <person name="Pangilinan J."/>
            <person name="Riley R."/>
            <person name="LaButti K."/>
            <person name="Andreopoulos B."/>
            <person name="Lipzen A."/>
            <person name="Chen C."/>
            <person name="Yan M."/>
            <person name="Daum C."/>
            <person name="Ng V."/>
            <person name="Clum A."/>
            <person name="Steindorff A."/>
            <person name="Ohm R.A."/>
            <person name="Martin F."/>
            <person name="Silar P."/>
            <person name="Natvig D.O."/>
            <person name="Lalanne C."/>
            <person name="Gautier V."/>
            <person name="Ament-Velasquez S.L."/>
            <person name="Kruys A."/>
            <person name="Hutchinson M.I."/>
            <person name="Powell A.J."/>
            <person name="Barry K."/>
            <person name="Miller A.N."/>
            <person name="Grigoriev I.V."/>
            <person name="Debuchy R."/>
            <person name="Gladieux P."/>
            <person name="Hiltunen Thoren M."/>
            <person name="Johannesson H."/>
        </authorList>
    </citation>
    <scope>NUCLEOTIDE SEQUENCE</scope>
    <source>
        <strain evidence="2">CBS 359.72</strain>
    </source>
</reference>
<name>A0AAN7CYB5_9PEZI</name>
<dbReference type="EMBL" id="MU857627">
    <property type="protein sequence ID" value="KAK4249158.1"/>
    <property type="molecule type" value="Genomic_DNA"/>
</dbReference>